<evidence type="ECO:0000313" key="3">
    <source>
        <dbReference type="Proteomes" id="UP000887578"/>
    </source>
</evidence>
<reference evidence="4" key="1">
    <citation type="submission" date="2022-11" db="UniProtKB">
        <authorList>
            <consortium name="WormBaseParasite"/>
        </authorList>
    </citation>
    <scope>IDENTIFICATION</scope>
</reference>
<dbReference type="PANTHER" id="PTHR19303">
    <property type="entry name" value="TRANSPOSON"/>
    <property type="match status" value="1"/>
</dbReference>
<protein>
    <submittedName>
        <fullName evidence="4">HTH CENPB-type domain-containing protein</fullName>
    </submittedName>
</protein>
<sequence>MSTNNWLLNDKKKSFENVNCHSADNRHSNLNLNQSCKSLVLIPVQSFSKSYNDKYCVPDSTVSDKYDGKGKSDLLNKFSKISNFTCVNGEVEEAQEQLKKTSNSTTNNSTLSLHIAAYENSIENTSVAVRVCKRKSSNKSWLNVKRIVKSSPFEIPRQQHSSTVPEVMQFKASQRLLDPNKDTDASYPRLGHPIGSRCSATCRSVSKILSILSSKYPSHGGDITSETDRMAAMCIENNILDIVRTGKIPQSYYDLELKGSDFIDDSSDSESDPEQDAFDEDYVPEKKRCSLLPYSLNKLKAILDLYDDSRFSGNRLKRVNKRFRFIKNAKQISRIREQVRHCGSRNYKAKELREQLFQEFLRWKKEKQIVRDRFLVDAALEIADKLKFNTFTGSASWLLAFKRYYGIVGRKITQIVSVKNPHEEADIEKSAKEFVERVRITLDSERVPVSKIFNSDQIGFQLEMTSGRTLAFKGEKQVQAAVQSKNATSHSLSVQPTISADGKFILPALVCFYEPSGAPKCFKRDLEEFKNLHCVSTKSGKMTSELMKTWMKEIFLPAVPIKSILLLDSWSGFNQAKEIAEVKEKKLNVITIPKKTTGKVQPLDVGHNRYTKAFYRTMTDKLRRIRPNFILSQRKNIGRLLNQTMEQMAAPRFKSLIQHSFIKSGYFNHEYEEYKTPDDYCFNFSKMCLVRKAFMC</sequence>
<dbReference type="InterPro" id="IPR006600">
    <property type="entry name" value="HTH_CenpB_DNA-bd_dom"/>
</dbReference>
<name>A0A914PGT8_9BILA</name>
<feature type="domain" description="HTH CENPB-type" evidence="2">
    <location>
        <begin position="346"/>
        <end position="411"/>
    </location>
</feature>
<evidence type="ECO:0000259" key="2">
    <source>
        <dbReference type="SMART" id="SM00674"/>
    </source>
</evidence>
<evidence type="ECO:0000256" key="1">
    <source>
        <dbReference type="ARBA" id="ARBA00023125"/>
    </source>
</evidence>
<dbReference type="WBParaSite" id="PDA_v2.g17505.t1">
    <property type="protein sequence ID" value="PDA_v2.g17505.t1"/>
    <property type="gene ID" value="PDA_v2.g17505"/>
</dbReference>
<dbReference type="GO" id="GO:0003677">
    <property type="term" value="F:DNA binding"/>
    <property type="evidence" value="ECO:0007669"/>
    <property type="project" value="UniProtKB-KW"/>
</dbReference>
<dbReference type="SMART" id="SM00674">
    <property type="entry name" value="CENPB"/>
    <property type="match status" value="1"/>
</dbReference>
<dbReference type="GO" id="GO:0005634">
    <property type="term" value="C:nucleus"/>
    <property type="evidence" value="ECO:0007669"/>
    <property type="project" value="TreeGrafter"/>
</dbReference>
<keyword evidence="3" id="KW-1185">Reference proteome</keyword>
<accession>A0A914PGT8</accession>
<dbReference type="InterPro" id="IPR050863">
    <property type="entry name" value="CenT-Element_Derived"/>
</dbReference>
<organism evidence="3 4">
    <name type="scientific">Panagrolaimus davidi</name>
    <dbReference type="NCBI Taxonomy" id="227884"/>
    <lineage>
        <taxon>Eukaryota</taxon>
        <taxon>Metazoa</taxon>
        <taxon>Ecdysozoa</taxon>
        <taxon>Nematoda</taxon>
        <taxon>Chromadorea</taxon>
        <taxon>Rhabditida</taxon>
        <taxon>Tylenchina</taxon>
        <taxon>Panagrolaimomorpha</taxon>
        <taxon>Panagrolaimoidea</taxon>
        <taxon>Panagrolaimidae</taxon>
        <taxon>Panagrolaimus</taxon>
    </lineage>
</organism>
<dbReference type="PANTHER" id="PTHR19303:SF73">
    <property type="entry name" value="PROTEIN PDC2"/>
    <property type="match status" value="1"/>
</dbReference>
<keyword evidence="1" id="KW-0238">DNA-binding</keyword>
<dbReference type="InterPro" id="IPR004875">
    <property type="entry name" value="DDE_SF_endonuclease_dom"/>
</dbReference>
<dbReference type="AlphaFoldDB" id="A0A914PGT8"/>
<dbReference type="Pfam" id="PF03184">
    <property type="entry name" value="DDE_1"/>
    <property type="match status" value="1"/>
</dbReference>
<proteinExistence type="predicted"/>
<dbReference type="Proteomes" id="UP000887578">
    <property type="component" value="Unplaced"/>
</dbReference>
<evidence type="ECO:0000313" key="4">
    <source>
        <dbReference type="WBParaSite" id="PDA_v2.g17505.t1"/>
    </source>
</evidence>